<dbReference type="AlphaFoldDB" id="A0AAV5AAH2"/>
<evidence type="ECO:0000313" key="3">
    <source>
        <dbReference type="Proteomes" id="UP001050691"/>
    </source>
</evidence>
<evidence type="ECO:0000259" key="1">
    <source>
        <dbReference type="Pfam" id="PF01926"/>
    </source>
</evidence>
<dbReference type="Pfam" id="PF01926">
    <property type="entry name" value="MMR_HSR1"/>
    <property type="match status" value="1"/>
</dbReference>
<reference evidence="2" key="1">
    <citation type="submission" date="2021-10" db="EMBL/GenBank/DDBJ databases">
        <title>De novo Genome Assembly of Clathrus columnatus (Basidiomycota, Fungi) Using Illumina and Nanopore Sequence Data.</title>
        <authorList>
            <person name="Ogiso-Tanaka E."/>
            <person name="Itagaki H."/>
            <person name="Hosoya T."/>
            <person name="Hosaka K."/>
        </authorList>
    </citation>
    <scope>NUCLEOTIDE SEQUENCE</scope>
    <source>
        <strain evidence="2">MO-923</strain>
    </source>
</reference>
<feature type="non-terminal residue" evidence="2">
    <location>
        <position position="345"/>
    </location>
</feature>
<keyword evidence="3" id="KW-1185">Reference proteome</keyword>
<organism evidence="2 3">
    <name type="scientific">Clathrus columnatus</name>
    <dbReference type="NCBI Taxonomy" id="1419009"/>
    <lineage>
        <taxon>Eukaryota</taxon>
        <taxon>Fungi</taxon>
        <taxon>Dikarya</taxon>
        <taxon>Basidiomycota</taxon>
        <taxon>Agaricomycotina</taxon>
        <taxon>Agaricomycetes</taxon>
        <taxon>Phallomycetidae</taxon>
        <taxon>Phallales</taxon>
        <taxon>Clathraceae</taxon>
        <taxon>Clathrus</taxon>
    </lineage>
</organism>
<dbReference type="GO" id="GO:0005525">
    <property type="term" value="F:GTP binding"/>
    <property type="evidence" value="ECO:0007669"/>
    <property type="project" value="InterPro"/>
</dbReference>
<gene>
    <name evidence="2" type="ORF">Clacol_005844</name>
</gene>
<proteinExistence type="predicted"/>
<feature type="domain" description="G" evidence="1">
    <location>
        <begin position="19"/>
        <end position="155"/>
    </location>
</feature>
<comment type="caution">
    <text evidence="2">The sequence shown here is derived from an EMBL/GenBank/DDBJ whole genome shotgun (WGS) entry which is preliminary data.</text>
</comment>
<name>A0AAV5AAH2_9AGAM</name>
<protein>
    <recommendedName>
        <fullName evidence="1">G domain-containing protein</fullName>
    </recommendedName>
</protein>
<dbReference type="Proteomes" id="UP001050691">
    <property type="component" value="Unassembled WGS sequence"/>
</dbReference>
<dbReference type="InterPro" id="IPR006073">
    <property type="entry name" value="GTP-bd"/>
</dbReference>
<evidence type="ECO:0000313" key="2">
    <source>
        <dbReference type="EMBL" id="GJJ11609.1"/>
    </source>
</evidence>
<accession>A0AAV5AAH2</accession>
<dbReference type="Gene3D" id="3.40.50.300">
    <property type="entry name" value="P-loop containing nucleotide triphosphate hydrolases"/>
    <property type="match status" value="1"/>
</dbReference>
<dbReference type="InterPro" id="IPR027417">
    <property type="entry name" value="P-loop_NTPase"/>
</dbReference>
<dbReference type="SUPFAM" id="SSF52540">
    <property type="entry name" value="P-loop containing nucleoside triphosphate hydrolases"/>
    <property type="match status" value="1"/>
</dbReference>
<sequence length="345" mass="40206">MVNSREDRTEQVTEFKYFRILIIGRANAGKTTLLKHISNAGNNSEHAVYHKYRWRPSIKPTDGRGIHDINQSFYFPSNPRFVFHDSPGFETGDETQLKQVQEFIHKRSKTRRLDKQLHAIWFCLVTNASRPLLELETRFFNEERPDNVPVIAIFTKFDDLMSQIYDPELGWQENRQVAEQTLDTKFKRPLLSFKFPPNAYVTMEDMHTDTPSRQSQVMKLMEETANALDNLTLKRLFISIQRTNLELCLTYGATHKNFETSKTILNPNGDNFQAMVPGFNEQETVPGQFSIYFHYDLSLVPSYGVPNPCALIVNLDLCKQNTLKLQVSIIRSYKDRMYLMKSFQL</sequence>
<dbReference type="CDD" id="cd00882">
    <property type="entry name" value="Ras_like_GTPase"/>
    <property type="match status" value="1"/>
</dbReference>
<dbReference type="EMBL" id="BPWL01000006">
    <property type="protein sequence ID" value="GJJ11609.1"/>
    <property type="molecule type" value="Genomic_DNA"/>
</dbReference>